<protein>
    <submittedName>
        <fullName evidence="1">Uncharacterized protein</fullName>
    </submittedName>
</protein>
<evidence type="ECO:0000313" key="1">
    <source>
        <dbReference type="EMBL" id="SVB51181.1"/>
    </source>
</evidence>
<dbReference type="AlphaFoldDB" id="A0A382EMK9"/>
<dbReference type="EMBL" id="UINC01044989">
    <property type="protein sequence ID" value="SVB51181.1"/>
    <property type="molecule type" value="Genomic_DNA"/>
</dbReference>
<name>A0A382EMK9_9ZZZZ</name>
<proteinExistence type="predicted"/>
<organism evidence="1">
    <name type="scientific">marine metagenome</name>
    <dbReference type="NCBI Taxonomy" id="408172"/>
    <lineage>
        <taxon>unclassified sequences</taxon>
        <taxon>metagenomes</taxon>
        <taxon>ecological metagenomes</taxon>
    </lineage>
</organism>
<gene>
    <name evidence="1" type="ORF">METZ01_LOCUS204035</name>
</gene>
<sequence>MDVPLEEPCPNCYKIGYIIRIVGGPKPIDPTMLETTKGLMKPSRHFNERLRAVKDAHRGSTIEVRD</sequence>
<reference evidence="1" key="1">
    <citation type="submission" date="2018-05" db="EMBL/GenBank/DDBJ databases">
        <authorList>
            <person name="Lanie J.A."/>
            <person name="Ng W.-L."/>
            <person name="Kazmierczak K.M."/>
            <person name="Andrzejewski T.M."/>
            <person name="Davidsen T.M."/>
            <person name="Wayne K.J."/>
            <person name="Tettelin H."/>
            <person name="Glass J.I."/>
            <person name="Rusch D."/>
            <person name="Podicherti R."/>
            <person name="Tsui H.-C.T."/>
            <person name="Winkler M.E."/>
        </authorList>
    </citation>
    <scope>NUCLEOTIDE SEQUENCE</scope>
</reference>
<accession>A0A382EMK9</accession>